<protein>
    <submittedName>
        <fullName evidence="2">Uncharacterized protein</fullName>
    </submittedName>
</protein>
<feature type="region of interest" description="Disordered" evidence="1">
    <location>
        <begin position="1"/>
        <end position="64"/>
    </location>
</feature>
<keyword evidence="3" id="KW-1185">Reference proteome</keyword>
<organism evidence="2 3">
    <name type="scientific">Hibiscus sabdariffa</name>
    <name type="common">roselle</name>
    <dbReference type="NCBI Taxonomy" id="183260"/>
    <lineage>
        <taxon>Eukaryota</taxon>
        <taxon>Viridiplantae</taxon>
        <taxon>Streptophyta</taxon>
        <taxon>Embryophyta</taxon>
        <taxon>Tracheophyta</taxon>
        <taxon>Spermatophyta</taxon>
        <taxon>Magnoliopsida</taxon>
        <taxon>eudicotyledons</taxon>
        <taxon>Gunneridae</taxon>
        <taxon>Pentapetalae</taxon>
        <taxon>rosids</taxon>
        <taxon>malvids</taxon>
        <taxon>Malvales</taxon>
        <taxon>Malvaceae</taxon>
        <taxon>Malvoideae</taxon>
        <taxon>Hibiscus</taxon>
    </lineage>
</organism>
<comment type="caution">
    <text evidence="2">The sequence shown here is derived from an EMBL/GenBank/DDBJ whole genome shotgun (WGS) entry which is preliminary data.</text>
</comment>
<evidence type="ECO:0000313" key="3">
    <source>
        <dbReference type="Proteomes" id="UP001396334"/>
    </source>
</evidence>
<dbReference type="Proteomes" id="UP001396334">
    <property type="component" value="Unassembled WGS sequence"/>
</dbReference>
<reference evidence="2 3" key="1">
    <citation type="journal article" date="2024" name="G3 (Bethesda)">
        <title>Genome assembly of Hibiscus sabdariffa L. provides insights into metabolisms of medicinal natural products.</title>
        <authorList>
            <person name="Kim T."/>
        </authorList>
    </citation>
    <scope>NUCLEOTIDE SEQUENCE [LARGE SCALE GENOMIC DNA]</scope>
    <source>
        <strain evidence="2">TK-2024</strain>
        <tissue evidence="2">Old leaves</tissue>
    </source>
</reference>
<name>A0ABR2P5P0_9ROSI</name>
<dbReference type="EMBL" id="JBBPBN010000079">
    <property type="protein sequence ID" value="KAK8983737.1"/>
    <property type="molecule type" value="Genomic_DNA"/>
</dbReference>
<accession>A0ABR2P5P0</accession>
<evidence type="ECO:0000313" key="2">
    <source>
        <dbReference type="EMBL" id="KAK8983737.1"/>
    </source>
</evidence>
<evidence type="ECO:0000256" key="1">
    <source>
        <dbReference type="SAM" id="MobiDB-lite"/>
    </source>
</evidence>
<feature type="compositionally biased region" description="Polar residues" evidence="1">
    <location>
        <begin position="7"/>
        <end position="28"/>
    </location>
</feature>
<sequence>MFRKQHVSQGGLSVQEATSSDHSQLKRNSSPEDGEETEFFEQEGDTMAVHDQQPNQPEPMEVPRADELPEVDDTELSVAEEPQLSMGSQFLESQQPTYEGVEQTTNEAGVLDESQNQTVLSQQQVSRTHDTYRGLVCLTNCEGDVVVLNPTIRSYTALPHLNFEQRFDVELIKFFITSGLGYLSSGENVKIASICGYKFYEEDDEYMNQVFIFSLKNYCWTRINECPYRITSTNQLIYTGEPFIGSSSITRNS</sequence>
<feature type="compositionally biased region" description="Acidic residues" evidence="1">
    <location>
        <begin position="32"/>
        <end position="44"/>
    </location>
</feature>
<proteinExistence type="predicted"/>
<gene>
    <name evidence="2" type="ORF">V6N11_009525</name>
</gene>